<dbReference type="PANTHER" id="PTHR30269">
    <property type="entry name" value="TRANSMEMBRANE PROTEIN YFCA"/>
    <property type="match status" value="1"/>
</dbReference>
<protein>
    <recommendedName>
        <fullName evidence="8">Probable membrane transporter protein</fullName>
    </recommendedName>
</protein>
<comment type="similarity">
    <text evidence="2 8">Belongs to the 4-toluene sulfonate uptake permease (TSUP) (TC 2.A.102) family.</text>
</comment>
<evidence type="ECO:0000313" key="10">
    <source>
        <dbReference type="Proteomes" id="UP000316775"/>
    </source>
</evidence>
<comment type="caution">
    <text evidence="9">The sequence shown here is derived from an EMBL/GenBank/DDBJ whole genome shotgun (WGS) entry which is preliminary data.</text>
</comment>
<evidence type="ECO:0000256" key="3">
    <source>
        <dbReference type="ARBA" id="ARBA00022448"/>
    </source>
</evidence>
<keyword evidence="7 8" id="KW-0472">Membrane</keyword>
<feature type="transmembrane region" description="Helical" evidence="8">
    <location>
        <begin position="126"/>
        <end position="146"/>
    </location>
</feature>
<evidence type="ECO:0000256" key="6">
    <source>
        <dbReference type="ARBA" id="ARBA00022989"/>
    </source>
</evidence>
<dbReference type="OrthoDB" id="677436at2"/>
<dbReference type="RefSeq" id="WP_073245121.1">
    <property type="nucleotide sequence ID" value="NZ_BJNP01000027.1"/>
</dbReference>
<evidence type="ECO:0000256" key="5">
    <source>
        <dbReference type="ARBA" id="ARBA00022692"/>
    </source>
</evidence>
<evidence type="ECO:0000256" key="2">
    <source>
        <dbReference type="ARBA" id="ARBA00009142"/>
    </source>
</evidence>
<dbReference type="InterPro" id="IPR002781">
    <property type="entry name" value="TM_pro_TauE-like"/>
</dbReference>
<evidence type="ECO:0000256" key="7">
    <source>
        <dbReference type="ARBA" id="ARBA00023136"/>
    </source>
</evidence>
<feature type="transmembrane region" description="Helical" evidence="8">
    <location>
        <begin position="95"/>
        <end position="114"/>
    </location>
</feature>
<dbReference type="AlphaFoldDB" id="A0A4Y4AX54"/>
<keyword evidence="5 8" id="KW-0812">Transmembrane</keyword>
<dbReference type="Proteomes" id="UP000316775">
    <property type="component" value="Unassembled WGS sequence"/>
</dbReference>
<feature type="transmembrane region" description="Helical" evidence="8">
    <location>
        <begin position="220"/>
        <end position="241"/>
    </location>
</feature>
<dbReference type="GO" id="GO:0005886">
    <property type="term" value="C:plasma membrane"/>
    <property type="evidence" value="ECO:0007669"/>
    <property type="project" value="UniProtKB-SubCell"/>
</dbReference>
<sequence length="242" mass="26191">MENLALFILLALLAEILGTVGGFGSSLFFVPIAGYFLDFHSVLGITALFHVSSNISKIAFFRKGFDKELLIFIGIPAVIFVITGAFISRFINPKILETALAIFLIGTSLVFLFFKNLSIKPTTTNSILGGTFSGLIAGLLGTGGAIRGMTLAAYNLKMEVFIATSAIIDLAIDSSRSIVYSYNGYVHKHDLYLIPILLLVSIAGTFIGKKILERISETQFKSIVLILILITGIVTLSKVLFN</sequence>
<dbReference type="Pfam" id="PF01925">
    <property type="entry name" value="TauE"/>
    <property type="match status" value="1"/>
</dbReference>
<gene>
    <name evidence="9" type="ORF">FFL01_23740</name>
</gene>
<keyword evidence="3" id="KW-0813">Transport</keyword>
<accession>A0A4Y4AX54</accession>
<evidence type="ECO:0000256" key="4">
    <source>
        <dbReference type="ARBA" id="ARBA00022475"/>
    </source>
</evidence>
<evidence type="ECO:0000256" key="8">
    <source>
        <dbReference type="RuleBase" id="RU363041"/>
    </source>
</evidence>
<comment type="subcellular location">
    <subcellularLocation>
        <location evidence="1 8">Cell membrane</location>
        <topology evidence="1 8">Multi-pass membrane protein</topology>
    </subcellularLocation>
</comment>
<dbReference type="PANTHER" id="PTHR30269:SF37">
    <property type="entry name" value="MEMBRANE TRANSPORTER PROTEIN"/>
    <property type="match status" value="1"/>
</dbReference>
<name>A0A4Y4AX54_9FLAO</name>
<feature type="transmembrane region" description="Helical" evidence="8">
    <location>
        <begin position="69"/>
        <end position="89"/>
    </location>
</feature>
<dbReference type="STRING" id="983.SAMN05443543_10689"/>
<proteinExistence type="inferred from homology"/>
<organism evidence="9 10">
    <name type="scientific">Flavobacterium flevense</name>
    <dbReference type="NCBI Taxonomy" id="983"/>
    <lineage>
        <taxon>Bacteria</taxon>
        <taxon>Pseudomonadati</taxon>
        <taxon>Bacteroidota</taxon>
        <taxon>Flavobacteriia</taxon>
        <taxon>Flavobacteriales</taxon>
        <taxon>Flavobacteriaceae</taxon>
        <taxon>Flavobacterium</taxon>
    </lineage>
</organism>
<evidence type="ECO:0000256" key="1">
    <source>
        <dbReference type="ARBA" id="ARBA00004651"/>
    </source>
</evidence>
<feature type="transmembrane region" description="Helical" evidence="8">
    <location>
        <begin position="191"/>
        <end position="208"/>
    </location>
</feature>
<dbReference type="EMBL" id="BJNP01000027">
    <property type="protein sequence ID" value="GEC72835.1"/>
    <property type="molecule type" value="Genomic_DNA"/>
</dbReference>
<dbReference type="InterPro" id="IPR052017">
    <property type="entry name" value="TSUP"/>
</dbReference>
<feature type="transmembrane region" description="Helical" evidence="8">
    <location>
        <begin position="28"/>
        <end position="49"/>
    </location>
</feature>
<keyword evidence="4 8" id="KW-1003">Cell membrane</keyword>
<reference evidence="9 10" key="1">
    <citation type="submission" date="2019-06" db="EMBL/GenBank/DDBJ databases">
        <title>Whole genome shotgun sequence of Flavobacterium flevense NBRC 14960.</title>
        <authorList>
            <person name="Hosoyama A."/>
            <person name="Uohara A."/>
            <person name="Ohji S."/>
            <person name="Ichikawa N."/>
        </authorList>
    </citation>
    <scope>NUCLEOTIDE SEQUENCE [LARGE SCALE GENOMIC DNA]</scope>
    <source>
        <strain evidence="9 10">NBRC 14960</strain>
    </source>
</reference>
<evidence type="ECO:0000313" key="9">
    <source>
        <dbReference type="EMBL" id="GEC72835.1"/>
    </source>
</evidence>
<keyword evidence="6 8" id="KW-1133">Transmembrane helix</keyword>
<keyword evidence="10" id="KW-1185">Reference proteome</keyword>